<dbReference type="Proteomes" id="UP000707352">
    <property type="component" value="Unassembled WGS sequence"/>
</dbReference>
<sequence length="628" mass="69110">MSTRTVPSAYSKLAAFMQAKKSNPLSLAKIMTGWLWTSLLPAGAGPEPTGAGNVPKVMNASCGWRDVLMESLFEHIGIQHRRVNFYDVPFQSNHTATELFINGKWMFFDSTFGIYFTRKGSSVPLSMEEARNSWPNVVINQSSLKGWQGVFVDPNKISANAYKTTTDTFAYAPSNYTGADGVVAGELYALYFVKKATYLDDKGERPIGDDARSWKIMTDTSNTKSWRQNTYFYDEKGRKDAQYMLMDNKSHVFTHWDLDNQYDWLQKTTKVTAASRVEQIAILYDDRSKDVTDYDAKSARPWSSVQNHYGNDGKVDYAIVKYDNGQTLETEYDEKGFYAWARYDDLFDASRQTLSTTITFDDGTIKFYDWATAAKISGTPGDDALSGAAGDDALFGGDGNDVLSGGGGLNRLEGGNGSDVYYVDNPSDIIVEKANGGHDTVVASVNFILTRNVEDLVLTGDAIYGTGQELNNWVVGNTQNNVLTGGGGNDRLIGNEGNDFLTGGSGRDTLQGGLGQDTLWGGPDADVFLWNSIEEIGSWVKDADIVMDFSPLQGDKLNFKYIDADTTRAGKQSFTFIGDKGFSAPGQIRYVISGNETLIYLNTDRDSSGEAVLRLAGKLKPDASWFTL</sequence>
<comment type="caution">
    <text evidence="3">The sequence shown here is derived from an EMBL/GenBank/DDBJ whole genome shotgun (WGS) entry which is preliminary data.</text>
</comment>
<accession>A0ABX0VAV3</accession>
<dbReference type="Gene3D" id="2.150.10.10">
    <property type="entry name" value="Serralysin-like metalloprotease, C-terminal"/>
    <property type="match status" value="2"/>
</dbReference>
<reference evidence="3 4" key="1">
    <citation type="submission" date="2020-03" db="EMBL/GenBank/DDBJ databases">
        <title>The genome sequence of Microvirga sp. c23x22.</title>
        <authorList>
            <person name="Zhang X."/>
        </authorList>
    </citation>
    <scope>NUCLEOTIDE SEQUENCE [LARGE SCALE GENOMIC DNA]</scope>
    <source>
        <strain evidence="4">c23x22</strain>
    </source>
</reference>
<evidence type="ECO:0000313" key="4">
    <source>
        <dbReference type="Proteomes" id="UP000707352"/>
    </source>
</evidence>
<keyword evidence="4" id="KW-1185">Reference proteome</keyword>
<dbReference type="InterPro" id="IPR001343">
    <property type="entry name" value="Hemolysn_Ca-bd"/>
</dbReference>
<dbReference type="PANTHER" id="PTHR38340">
    <property type="entry name" value="S-LAYER PROTEIN"/>
    <property type="match status" value="1"/>
</dbReference>
<dbReference type="EMBL" id="JAATJS010000003">
    <property type="protein sequence ID" value="NIX76828.1"/>
    <property type="molecule type" value="Genomic_DNA"/>
</dbReference>
<dbReference type="RefSeq" id="WP_167672740.1">
    <property type="nucleotide sequence ID" value="NZ_JAATJS010000003.1"/>
</dbReference>
<name>A0ABX0VAV3_9HYPH</name>
<evidence type="ECO:0000256" key="1">
    <source>
        <dbReference type="ARBA" id="ARBA00004613"/>
    </source>
</evidence>
<protein>
    <submittedName>
        <fullName evidence="3">Calcium-binding protein</fullName>
    </submittedName>
</protein>
<dbReference type="InterPro" id="IPR050557">
    <property type="entry name" value="RTX_toxin/Mannuronan_C5-epim"/>
</dbReference>
<organism evidence="3 4">
    <name type="scientific">Microvirga terricola</name>
    <dbReference type="NCBI Taxonomy" id="2719797"/>
    <lineage>
        <taxon>Bacteria</taxon>
        <taxon>Pseudomonadati</taxon>
        <taxon>Pseudomonadota</taxon>
        <taxon>Alphaproteobacteria</taxon>
        <taxon>Hyphomicrobiales</taxon>
        <taxon>Methylobacteriaceae</taxon>
        <taxon>Microvirga</taxon>
    </lineage>
</organism>
<dbReference type="SUPFAM" id="SSF51120">
    <property type="entry name" value="beta-Roll"/>
    <property type="match status" value="2"/>
</dbReference>
<dbReference type="InterPro" id="IPR018511">
    <property type="entry name" value="Hemolysin-typ_Ca-bd_CS"/>
</dbReference>
<dbReference type="InterPro" id="IPR011049">
    <property type="entry name" value="Serralysin-like_metalloprot_C"/>
</dbReference>
<proteinExistence type="predicted"/>
<keyword evidence="2" id="KW-0964">Secreted</keyword>
<dbReference type="PANTHER" id="PTHR38340:SF1">
    <property type="entry name" value="S-LAYER PROTEIN"/>
    <property type="match status" value="1"/>
</dbReference>
<dbReference type="PROSITE" id="PS00330">
    <property type="entry name" value="HEMOLYSIN_CALCIUM"/>
    <property type="match status" value="4"/>
</dbReference>
<evidence type="ECO:0000256" key="2">
    <source>
        <dbReference type="ARBA" id="ARBA00022525"/>
    </source>
</evidence>
<dbReference type="Pfam" id="PF00353">
    <property type="entry name" value="HemolysinCabind"/>
    <property type="match status" value="2"/>
</dbReference>
<evidence type="ECO:0000313" key="3">
    <source>
        <dbReference type="EMBL" id="NIX76828.1"/>
    </source>
</evidence>
<comment type="subcellular location">
    <subcellularLocation>
        <location evidence="1">Secreted</location>
    </subcellularLocation>
</comment>
<dbReference type="PRINTS" id="PR00313">
    <property type="entry name" value="CABNDNGRPT"/>
</dbReference>
<gene>
    <name evidence="3" type="ORF">HB375_09400</name>
</gene>